<dbReference type="EMBL" id="CAADJA010000002">
    <property type="protein sequence ID" value="VFS50837.1"/>
    <property type="molecule type" value="Genomic_DNA"/>
</dbReference>
<sequence>MYATWFADVKQQQGAYLDSWIQYGWYNNDVSGEGAGTDSYHSDLGQRRWKQGIA</sequence>
<evidence type="ECO:0000313" key="1">
    <source>
        <dbReference type="EMBL" id="VFS50837.1"/>
    </source>
</evidence>
<dbReference type="SUPFAM" id="SSF103515">
    <property type="entry name" value="Autotransporter"/>
    <property type="match status" value="1"/>
</dbReference>
<dbReference type="Gene3D" id="2.40.128.130">
    <property type="entry name" value="Autotransporter beta-domain"/>
    <property type="match status" value="1"/>
</dbReference>
<name>A0A484ZQ70_9GAMM</name>
<protein>
    <submittedName>
        <fullName evidence="1">Outer membrane protein IcsA autotransporter</fullName>
    </submittedName>
</protein>
<organism evidence="1 2">
    <name type="scientific">Budvicia aquatica</name>
    <dbReference type="NCBI Taxonomy" id="82979"/>
    <lineage>
        <taxon>Bacteria</taxon>
        <taxon>Pseudomonadati</taxon>
        <taxon>Pseudomonadota</taxon>
        <taxon>Gammaproteobacteria</taxon>
        <taxon>Enterobacterales</taxon>
        <taxon>Budviciaceae</taxon>
        <taxon>Budvicia</taxon>
    </lineage>
</organism>
<gene>
    <name evidence="1" type="primary">icsA_39</name>
    <name evidence="1" type="ORF">NCTC12282_04711</name>
</gene>
<dbReference type="AlphaFoldDB" id="A0A484ZQ70"/>
<dbReference type="InterPro" id="IPR036709">
    <property type="entry name" value="Autotransporte_beta_dom_sf"/>
</dbReference>
<reference evidence="1 2" key="1">
    <citation type="submission" date="2019-03" db="EMBL/GenBank/DDBJ databases">
        <authorList>
            <consortium name="Pathogen Informatics"/>
        </authorList>
    </citation>
    <scope>NUCLEOTIDE SEQUENCE [LARGE SCALE GENOMIC DNA]</scope>
    <source>
        <strain evidence="1 2">NCTC12282</strain>
    </source>
</reference>
<dbReference type="Proteomes" id="UP000373449">
    <property type="component" value="Unassembled WGS sequence"/>
</dbReference>
<dbReference type="NCBIfam" id="TIGR01414">
    <property type="entry name" value="autotrans_barl"/>
    <property type="match status" value="1"/>
</dbReference>
<dbReference type="InterPro" id="IPR006315">
    <property type="entry name" value="OM_autotransptr_brl_dom"/>
</dbReference>
<evidence type="ECO:0000313" key="2">
    <source>
        <dbReference type="Proteomes" id="UP000373449"/>
    </source>
</evidence>
<proteinExistence type="predicted"/>
<accession>A0A484ZQ70</accession>
<dbReference type="GO" id="GO:0019867">
    <property type="term" value="C:outer membrane"/>
    <property type="evidence" value="ECO:0007669"/>
    <property type="project" value="InterPro"/>
</dbReference>